<comment type="caution">
    <text evidence="3">The sequence shown here is derived from an EMBL/GenBank/DDBJ whole genome shotgun (WGS) entry which is preliminary data.</text>
</comment>
<name>A0AAD1UQE0_EUPCR</name>
<organism evidence="3 4">
    <name type="scientific">Euplotes crassus</name>
    <dbReference type="NCBI Taxonomy" id="5936"/>
    <lineage>
        <taxon>Eukaryota</taxon>
        <taxon>Sar</taxon>
        <taxon>Alveolata</taxon>
        <taxon>Ciliophora</taxon>
        <taxon>Intramacronucleata</taxon>
        <taxon>Spirotrichea</taxon>
        <taxon>Hypotrichia</taxon>
        <taxon>Euplotida</taxon>
        <taxon>Euplotidae</taxon>
        <taxon>Moneuplotes</taxon>
    </lineage>
</organism>
<dbReference type="EMBL" id="CAMPGE010010620">
    <property type="protein sequence ID" value="CAI2369469.1"/>
    <property type="molecule type" value="Genomic_DNA"/>
</dbReference>
<proteinExistence type="inferred from homology"/>
<dbReference type="InterPro" id="IPR013763">
    <property type="entry name" value="Cyclin-like_dom"/>
</dbReference>
<evidence type="ECO:0000256" key="1">
    <source>
        <dbReference type="RuleBase" id="RU000383"/>
    </source>
</evidence>
<dbReference type="PANTHER" id="PTHR10177">
    <property type="entry name" value="CYCLINS"/>
    <property type="match status" value="1"/>
</dbReference>
<evidence type="ECO:0000313" key="3">
    <source>
        <dbReference type="EMBL" id="CAI2369469.1"/>
    </source>
</evidence>
<gene>
    <name evidence="3" type="ORF">ECRASSUSDP1_LOCUS10770</name>
</gene>
<dbReference type="Proteomes" id="UP001295684">
    <property type="component" value="Unassembled WGS sequence"/>
</dbReference>
<dbReference type="AlphaFoldDB" id="A0AAD1UQE0"/>
<keyword evidence="1" id="KW-0195">Cyclin</keyword>
<reference evidence="3" key="1">
    <citation type="submission" date="2023-07" db="EMBL/GenBank/DDBJ databases">
        <authorList>
            <consortium name="AG Swart"/>
            <person name="Singh M."/>
            <person name="Singh A."/>
            <person name="Seah K."/>
            <person name="Emmerich C."/>
        </authorList>
    </citation>
    <scope>NUCLEOTIDE SEQUENCE</scope>
    <source>
        <strain evidence="3">DP1</strain>
    </source>
</reference>
<evidence type="ECO:0000259" key="2">
    <source>
        <dbReference type="SMART" id="SM00385"/>
    </source>
</evidence>
<dbReference type="InterPro" id="IPR036915">
    <property type="entry name" value="Cyclin-like_sf"/>
</dbReference>
<sequence length="457" mass="52091">MKKIQHQRKREISKKSLCDEYLASVSSIRDAHITIKKKAKKVCKKKGDKRPKGILEDVTQKSLAANQVKIVKQNPDHCQGLKENKPGVDILHSIKPLNLFADEDSEGLDLISTNDLEAEDEILISVENKSTHNSKNTKSHGGLESTLRKRRKIRKIISTAKTTITYLAEESDPMISKISMKLFNSSGMRILKTLIEKEESFPAPLANHEIVPQMRSRMIDWMIEVCSVYKKGEDTYFHAVYLFDKYLSLTDKILDDADIHLIGITCLFSASKYLDYQCLSLKEVCENISHNIFCQTNILKCENDLLYTLDFQYDIVTPFQFISTILLIVKTIIGDDQSNQLFACLEVASIQYAKMSLVNKDLCRLKPSEIAFGCISNACNFLITPQSHDTLRESSDFNKDLQVLSSIVEVFQAFFQDSIFKDVEIIDIENLIGQHLAYFSKEFPECENAHKFSLMSK</sequence>
<dbReference type="SMART" id="SM00385">
    <property type="entry name" value="CYCLIN"/>
    <property type="match status" value="1"/>
</dbReference>
<dbReference type="FunFam" id="1.10.472.10:FF:000089">
    <property type="entry name" value="Cyclin, N-terminal domain containing protein"/>
    <property type="match status" value="1"/>
</dbReference>
<dbReference type="SUPFAM" id="SSF47954">
    <property type="entry name" value="Cyclin-like"/>
    <property type="match status" value="1"/>
</dbReference>
<dbReference type="Pfam" id="PF00134">
    <property type="entry name" value="Cyclin_N"/>
    <property type="match status" value="1"/>
</dbReference>
<comment type="similarity">
    <text evidence="1">Belongs to the cyclin family.</text>
</comment>
<feature type="domain" description="Cyclin-like" evidence="2">
    <location>
        <begin position="220"/>
        <end position="307"/>
    </location>
</feature>
<dbReference type="Gene3D" id="1.10.472.10">
    <property type="entry name" value="Cyclin-like"/>
    <property type="match status" value="2"/>
</dbReference>
<keyword evidence="4" id="KW-1185">Reference proteome</keyword>
<dbReference type="InterPro" id="IPR039361">
    <property type="entry name" value="Cyclin"/>
</dbReference>
<dbReference type="InterPro" id="IPR006671">
    <property type="entry name" value="Cyclin_N"/>
</dbReference>
<evidence type="ECO:0000313" key="4">
    <source>
        <dbReference type="Proteomes" id="UP001295684"/>
    </source>
</evidence>
<protein>
    <recommendedName>
        <fullName evidence="2">Cyclin-like domain-containing protein</fullName>
    </recommendedName>
</protein>
<accession>A0AAD1UQE0</accession>